<dbReference type="Proteomes" id="UP000499080">
    <property type="component" value="Unassembled WGS sequence"/>
</dbReference>
<keyword evidence="1" id="KW-0812">Transmembrane</keyword>
<reference evidence="2 3" key="1">
    <citation type="journal article" date="2019" name="Sci. Rep.">
        <title>Orb-weaving spider Araneus ventricosus genome elucidates the spidroin gene catalogue.</title>
        <authorList>
            <person name="Kono N."/>
            <person name="Nakamura H."/>
            <person name="Ohtoshi R."/>
            <person name="Moran D.A.P."/>
            <person name="Shinohara A."/>
            <person name="Yoshida Y."/>
            <person name="Fujiwara M."/>
            <person name="Mori M."/>
            <person name="Tomita M."/>
            <person name="Arakawa K."/>
        </authorList>
    </citation>
    <scope>NUCLEOTIDE SEQUENCE [LARGE SCALE GENOMIC DNA]</scope>
</reference>
<protein>
    <submittedName>
        <fullName evidence="2">Uncharacterized protein</fullName>
    </submittedName>
</protein>
<evidence type="ECO:0000313" key="3">
    <source>
        <dbReference type="Proteomes" id="UP000499080"/>
    </source>
</evidence>
<keyword evidence="3" id="KW-1185">Reference proteome</keyword>
<keyword evidence="1" id="KW-1133">Transmembrane helix</keyword>
<organism evidence="2 3">
    <name type="scientific">Araneus ventricosus</name>
    <name type="common">Orbweaver spider</name>
    <name type="synonym">Epeira ventricosa</name>
    <dbReference type="NCBI Taxonomy" id="182803"/>
    <lineage>
        <taxon>Eukaryota</taxon>
        <taxon>Metazoa</taxon>
        <taxon>Ecdysozoa</taxon>
        <taxon>Arthropoda</taxon>
        <taxon>Chelicerata</taxon>
        <taxon>Arachnida</taxon>
        <taxon>Araneae</taxon>
        <taxon>Araneomorphae</taxon>
        <taxon>Entelegynae</taxon>
        <taxon>Araneoidea</taxon>
        <taxon>Araneidae</taxon>
        <taxon>Araneus</taxon>
    </lineage>
</organism>
<evidence type="ECO:0000313" key="2">
    <source>
        <dbReference type="EMBL" id="GBM46604.1"/>
    </source>
</evidence>
<feature type="transmembrane region" description="Helical" evidence="1">
    <location>
        <begin position="57"/>
        <end position="76"/>
    </location>
</feature>
<dbReference type="AlphaFoldDB" id="A0A4Y2G3Z8"/>
<accession>A0A4Y2G3Z8</accession>
<dbReference type="EMBL" id="BGPR01001143">
    <property type="protein sequence ID" value="GBM46604.1"/>
    <property type="molecule type" value="Genomic_DNA"/>
</dbReference>
<gene>
    <name evidence="2" type="ORF">AVEN_95601_1</name>
</gene>
<proteinExistence type="predicted"/>
<keyword evidence="1" id="KW-0472">Membrane</keyword>
<comment type="caution">
    <text evidence="2">The sequence shown here is derived from an EMBL/GenBank/DDBJ whole genome shotgun (WGS) entry which is preliminary data.</text>
</comment>
<sequence>MLTENLQQVLEPPDSFLQTQWNTVWEWSGNDEFNMGALVGSIINTIYFSSQGTVVTFINPTIVVVILIGLTLTASITSSGTIKCLTVFGRMAVN</sequence>
<name>A0A4Y2G3Z8_ARAVE</name>
<evidence type="ECO:0000256" key="1">
    <source>
        <dbReference type="SAM" id="Phobius"/>
    </source>
</evidence>